<evidence type="ECO:0008006" key="3">
    <source>
        <dbReference type="Google" id="ProtNLM"/>
    </source>
</evidence>
<gene>
    <name evidence="2" type="ORF">LCGC14_2328610</name>
</gene>
<comment type="caution">
    <text evidence="2">The sequence shown here is derived from an EMBL/GenBank/DDBJ whole genome shotgun (WGS) entry which is preliminary data.</text>
</comment>
<organism evidence="2">
    <name type="scientific">marine sediment metagenome</name>
    <dbReference type="NCBI Taxonomy" id="412755"/>
    <lineage>
        <taxon>unclassified sequences</taxon>
        <taxon>metagenomes</taxon>
        <taxon>ecological metagenomes</taxon>
    </lineage>
</organism>
<accession>A0A0F9ET71</accession>
<name>A0A0F9ET71_9ZZZZ</name>
<evidence type="ECO:0000256" key="1">
    <source>
        <dbReference type="SAM" id="Phobius"/>
    </source>
</evidence>
<reference evidence="2" key="1">
    <citation type="journal article" date="2015" name="Nature">
        <title>Complex archaea that bridge the gap between prokaryotes and eukaryotes.</title>
        <authorList>
            <person name="Spang A."/>
            <person name="Saw J.H."/>
            <person name="Jorgensen S.L."/>
            <person name="Zaremba-Niedzwiedzka K."/>
            <person name="Martijn J."/>
            <person name="Lind A.E."/>
            <person name="van Eijk R."/>
            <person name="Schleper C."/>
            <person name="Guy L."/>
            <person name="Ettema T.J."/>
        </authorList>
    </citation>
    <scope>NUCLEOTIDE SEQUENCE</scope>
</reference>
<proteinExistence type="predicted"/>
<sequence>MEFVLSVIGGVVLAYIIIVLVGRRTLAKQEAPHVKQVVSVVPGADSSIGVGETIIVVRNGKEL</sequence>
<keyword evidence="1" id="KW-0472">Membrane</keyword>
<feature type="transmembrane region" description="Helical" evidence="1">
    <location>
        <begin position="6"/>
        <end position="26"/>
    </location>
</feature>
<keyword evidence="1" id="KW-0812">Transmembrane</keyword>
<evidence type="ECO:0000313" key="2">
    <source>
        <dbReference type="EMBL" id="KKL48130.1"/>
    </source>
</evidence>
<dbReference type="AlphaFoldDB" id="A0A0F9ET71"/>
<protein>
    <recommendedName>
        <fullName evidence="3">NfeD-like C-terminal domain-containing protein</fullName>
    </recommendedName>
</protein>
<dbReference type="EMBL" id="LAZR01033422">
    <property type="protein sequence ID" value="KKL48130.1"/>
    <property type="molecule type" value="Genomic_DNA"/>
</dbReference>
<keyword evidence="1" id="KW-1133">Transmembrane helix</keyword>